<accession>A0A9Q1FTR4</accession>
<evidence type="ECO:0000256" key="1">
    <source>
        <dbReference type="SAM" id="MobiDB-lite"/>
    </source>
</evidence>
<organism evidence="2 3">
    <name type="scientific">Synaphobranchus kaupii</name>
    <name type="common">Kaup's arrowtooth eel</name>
    <dbReference type="NCBI Taxonomy" id="118154"/>
    <lineage>
        <taxon>Eukaryota</taxon>
        <taxon>Metazoa</taxon>
        <taxon>Chordata</taxon>
        <taxon>Craniata</taxon>
        <taxon>Vertebrata</taxon>
        <taxon>Euteleostomi</taxon>
        <taxon>Actinopterygii</taxon>
        <taxon>Neopterygii</taxon>
        <taxon>Teleostei</taxon>
        <taxon>Anguilliformes</taxon>
        <taxon>Synaphobranchidae</taxon>
        <taxon>Synaphobranchus</taxon>
    </lineage>
</organism>
<proteinExistence type="predicted"/>
<keyword evidence="3" id="KW-1185">Reference proteome</keyword>
<reference evidence="2" key="1">
    <citation type="journal article" date="2023" name="Science">
        <title>Genome structures resolve the early diversification of teleost fishes.</title>
        <authorList>
            <person name="Parey E."/>
            <person name="Louis A."/>
            <person name="Montfort J."/>
            <person name="Bouchez O."/>
            <person name="Roques C."/>
            <person name="Iampietro C."/>
            <person name="Lluch J."/>
            <person name="Castinel A."/>
            <person name="Donnadieu C."/>
            <person name="Desvignes T."/>
            <person name="Floi Bucao C."/>
            <person name="Jouanno E."/>
            <person name="Wen M."/>
            <person name="Mejri S."/>
            <person name="Dirks R."/>
            <person name="Jansen H."/>
            <person name="Henkel C."/>
            <person name="Chen W.J."/>
            <person name="Zahm M."/>
            <person name="Cabau C."/>
            <person name="Klopp C."/>
            <person name="Thompson A.W."/>
            <person name="Robinson-Rechavi M."/>
            <person name="Braasch I."/>
            <person name="Lecointre G."/>
            <person name="Bobe J."/>
            <person name="Postlethwait J.H."/>
            <person name="Berthelot C."/>
            <person name="Roest Crollius H."/>
            <person name="Guiguen Y."/>
        </authorList>
    </citation>
    <scope>NUCLEOTIDE SEQUENCE</scope>
    <source>
        <strain evidence="2">WJC10195</strain>
    </source>
</reference>
<feature type="compositionally biased region" description="Basic and acidic residues" evidence="1">
    <location>
        <begin position="1"/>
        <end position="16"/>
    </location>
</feature>
<protein>
    <submittedName>
        <fullName evidence="2">Uncharacterized protein</fullName>
    </submittedName>
</protein>
<evidence type="ECO:0000313" key="3">
    <source>
        <dbReference type="Proteomes" id="UP001152622"/>
    </source>
</evidence>
<sequence>MLEEKRNEENKREPKICRSSSRRLRYRGERWRAHAGTAEETQQTEKGNRGICADLKNGTHADKAALRHPGSGFRQELCEQGIKRRAERDASIVPGD</sequence>
<feature type="region of interest" description="Disordered" evidence="1">
    <location>
        <begin position="1"/>
        <end position="20"/>
    </location>
</feature>
<evidence type="ECO:0000313" key="2">
    <source>
        <dbReference type="EMBL" id="KAJ8365580.1"/>
    </source>
</evidence>
<dbReference type="AlphaFoldDB" id="A0A9Q1FTR4"/>
<dbReference type="Proteomes" id="UP001152622">
    <property type="component" value="Chromosome 4"/>
</dbReference>
<dbReference type="EMBL" id="JAINUF010000004">
    <property type="protein sequence ID" value="KAJ8365580.1"/>
    <property type="molecule type" value="Genomic_DNA"/>
</dbReference>
<name>A0A9Q1FTR4_SYNKA</name>
<comment type="caution">
    <text evidence="2">The sequence shown here is derived from an EMBL/GenBank/DDBJ whole genome shotgun (WGS) entry which is preliminary data.</text>
</comment>
<gene>
    <name evidence="2" type="ORF">SKAU_G00144110</name>
</gene>